<dbReference type="RefSeq" id="WP_136495773.1">
    <property type="nucleotide sequence ID" value="NZ_CP046052.1"/>
</dbReference>
<gene>
    <name evidence="2" type="ORF">H2LOC_007165</name>
</gene>
<dbReference type="KEGG" id="mhey:H2LOC_007165"/>
<feature type="chain" id="PRO_5025609675" description="Small metal-binding protein" evidence="1">
    <location>
        <begin position="25"/>
        <end position="118"/>
    </location>
</feature>
<dbReference type="InterPro" id="IPR031877">
    <property type="entry name" value="SmbP"/>
</dbReference>
<evidence type="ECO:0000313" key="2">
    <source>
        <dbReference type="EMBL" id="QGM45492.1"/>
    </source>
</evidence>
<evidence type="ECO:0000256" key="1">
    <source>
        <dbReference type="SAM" id="SignalP"/>
    </source>
</evidence>
<evidence type="ECO:0000313" key="3">
    <source>
        <dbReference type="Proteomes" id="UP000309061"/>
    </source>
</evidence>
<sequence length="118" mass="13127">MNYRTVVFSLLLSIAMTSSPASLAAEDPVLNKAIERTKAALAEKDDAHAFVVHLRNALRYANDAFHHRVTGKDLEAHNRLGRARPHLKQAIVDARMRRLDGAHNQAKEALEHLEAATK</sequence>
<keyword evidence="3" id="KW-1185">Reference proteome</keyword>
<dbReference type="GO" id="GO:0046872">
    <property type="term" value="F:metal ion binding"/>
    <property type="evidence" value="ECO:0007669"/>
    <property type="project" value="InterPro"/>
</dbReference>
<accession>A0A6B8KD29</accession>
<dbReference type="AlphaFoldDB" id="A0A6B8KD29"/>
<name>A0A6B8KD29_9HYPH</name>
<feature type="signal peptide" evidence="1">
    <location>
        <begin position="1"/>
        <end position="24"/>
    </location>
</feature>
<dbReference type="Gene3D" id="1.20.120.660">
    <property type="entry name" value="IL-4 antagonist (De novo design) like domain"/>
    <property type="match status" value="1"/>
</dbReference>
<keyword evidence="1" id="KW-0732">Signal</keyword>
<proteinExistence type="predicted"/>
<protein>
    <recommendedName>
        <fullName evidence="4">Small metal-binding protein</fullName>
    </recommendedName>
</protein>
<organism evidence="2 3">
    <name type="scientific">Methylocystis heyeri</name>
    <dbReference type="NCBI Taxonomy" id="391905"/>
    <lineage>
        <taxon>Bacteria</taxon>
        <taxon>Pseudomonadati</taxon>
        <taxon>Pseudomonadota</taxon>
        <taxon>Alphaproteobacteria</taxon>
        <taxon>Hyphomicrobiales</taxon>
        <taxon>Methylocystaceae</taxon>
        <taxon>Methylocystis</taxon>
    </lineage>
</organism>
<dbReference type="Proteomes" id="UP000309061">
    <property type="component" value="Chromosome"/>
</dbReference>
<evidence type="ECO:0008006" key="4">
    <source>
        <dbReference type="Google" id="ProtNLM"/>
    </source>
</evidence>
<dbReference type="Pfam" id="PF16785">
    <property type="entry name" value="SMBP"/>
    <property type="match status" value="1"/>
</dbReference>
<reference evidence="2 3" key="1">
    <citation type="submission" date="2019-11" db="EMBL/GenBank/DDBJ databases">
        <title>The genome sequence of Methylocystis heyeri.</title>
        <authorList>
            <person name="Oshkin I.Y."/>
            <person name="Miroshnikov K."/>
            <person name="Dedysh S.N."/>
        </authorList>
    </citation>
    <scope>NUCLEOTIDE SEQUENCE [LARGE SCALE GENOMIC DNA]</scope>
    <source>
        <strain evidence="2 3">H2</strain>
    </source>
</reference>
<dbReference type="EMBL" id="CP046052">
    <property type="protein sequence ID" value="QGM45492.1"/>
    <property type="molecule type" value="Genomic_DNA"/>
</dbReference>